<dbReference type="HOGENOM" id="CLU_151392_1_0_1"/>
<keyword evidence="1" id="KW-0732">Signal</keyword>
<dbReference type="AlphaFoldDB" id="A0A066VC64"/>
<dbReference type="GO" id="GO:0005737">
    <property type="term" value="C:cytoplasm"/>
    <property type="evidence" value="ECO:0007669"/>
    <property type="project" value="TreeGrafter"/>
</dbReference>
<evidence type="ECO:0000313" key="3">
    <source>
        <dbReference type="Proteomes" id="UP000027361"/>
    </source>
</evidence>
<dbReference type="RefSeq" id="XP_013239974.1">
    <property type="nucleotide sequence ID" value="XM_013384520.1"/>
</dbReference>
<protein>
    <submittedName>
        <fullName evidence="2">DUF1748-domain-containing protein</fullName>
    </submittedName>
</protein>
<dbReference type="PANTHER" id="PTHR28075:SF1">
    <property type="entry name" value="DUF1748-DOMAIN-CONTAINING PROTEIN"/>
    <property type="match status" value="1"/>
</dbReference>
<accession>A0A066VC64</accession>
<evidence type="ECO:0000256" key="1">
    <source>
        <dbReference type="SAM" id="SignalP"/>
    </source>
</evidence>
<reference evidence="2 3" key="1">
    <citation type="submission" date="2014-05" db="EMBL/GenBank/DDBJ databases">
        <title>Draft genome sequence of a rare smut relative, Tilletiaria anomala UBC 951.</title>
        <authorList>
            <consortium name="DOE Joint Genome Institute"/>
            <person name="Toome M."/>
            <person name="Kuo A."/>
            <person name="Henrissat B."/>
            <person name="Lipzen A."/>
            <person name="Tritt A."/>
            <person name="Yoshinaga Y."/>
            <person name="Zane M."/>
            <person name="Barry K."/>
            <person name="Grigoriev I.V."/>
            <person name="Spatafora J.W."/>
            <person name="Aimea M.C."/>
        </authorList>
    </citation>
    <scope>NUCLEOTIDE SEQUENCE [LARGE SCALE GENOMIC DNA]</scope>
    <source>
        <strain evidence="2 3">UBC 951</strain>
    </source>
</reference>
<organism evidence="2 3">
    <name type="scientific">Tilletiaria anomala (strain ATCC 24038 / CBS 436.72 / UBC 951)</name>
    <dbReference type="NCBI Taxonomy" id="1037660"/>
    <lineage>
        <taxon>Eukaryota</taxon>
        <taxon>Fungi</taxon>
        <taxon>Dikarya</taxon>
        <taxon>Basidiomycota</taxon>
        <taxon>Ustilaginomycotina</taxon>
        <taxon>Exobasidiomycetes</taxon>
        <taxon>Georgefischeriales</taxon>
        <taxon>Tilletiariaceae</taxon>
        <taxon>Tilletiaria</taxon>
    </lineage>
</organism>
<proteinExistence type="predicted"/>
<dbReference type="EMBL" id="JMSN01000178">
    <property type="protein sequence ID" value="KDN36195.1"/>
    <property type="molecule type" value="Genomic_DNA"/>
</dbReference>
<dbReference type="Proteomes" id="UP000027361">
    <property type="component" value="Unassembled WGS sequence"/>
</dbReference>
<evidence type="ECO:0000313" key="2">
    <source>
        <dbReference type="EMBL" id="KDN36195.1"/>
    </source>
</evidence>
<gene>
    <name evidence="2" type="ORF">K437DRAFT_260195</name>
</gene>
<dbReference type="InParanoid" id="A0A066VC64"/>
<dbReference type="OrthoDB" id="16824at2759"/>
<dbReference type="STRING" id="1037660.A0A066VC64"/>
<feature type="signal peptide" evidence="1">
    <location>
        <begin position="1"/>
        <end position="27"/>
    </location>
</feature>
<dbReference type="InterPro" id="IPR013726">
    <property type="entry name" value="Mitofissin"/>
</dbReference>
<dbReference type="OMA" id="NKEVGKW"/>
<comment type="caution">
    <text evidence="2">The sequence shown here is derived from an EMBL/GenBank/DDBJ whole genome shotgun (WGS) entry which is preliminary data.</text>
</comment>
<dbReference type="Pfam" id="PF08520">
    <property type="entry name" value="Mitofissin"/>
    <property type="match status" value="1"/>
</dbReference>
<feature type="chain" id="PRO_5001628023" evidence="1">
    <location>
        <begin position="28"/>
        <end position="72"/>
    </location>
</feature>
<sequence>MFGRLFHLLVDAVLVSVALSGVKRAAGLTPVVGRIPSKDLRNVVKIYLETGEWIMDFSMVFMSRSRYFERVQ</sequence>
<dbReference type="GeneID" id="25265480"/>
<dbReference type="PANTHER" id="PTHR28075">
    <property type="entry name" value="CHROMOSOME 16, WHOLE GENOME SHOTGUN SEQUENCE"/>
    <property type="match status" value="1"/>
</dbReference>
<keyword evidence="3" id="KW-1185">Reference proteome</keyword>
<name>A0A066VC64_TILAU</name>